<sequence length="265" mass="30299">MQTSLLYIFTSIIFVVLTMTNFIPIISSKLLILNGLIICFIFEWFIRFKAFKPINKELNDNENRRHINYLWGLLSPGFYFSKYYKNEIEERSDEKETERLKSKIIKTTNNLNLISSAGIFLILTIIGLLKPVMPHVSFNTIVCISFGLVLYRTLSRSVEIIYAFTNDATSDETKSTSSLNKYDRIKLAINSYIENILNYAALYFLASDDKSNTLQQLFISIGRSTISSVNPVKSFDLINIAIYGQVITSLTLVVLSLAVYISRKT</sequence>
<protein>
    <submittedName>
        <fullName evidence="2">Uncharacterized protein</fullName>
    </submittedName>
</protein>
<feature type="transmembrane region" description="Helical" evidence="1">
    <location>
        <begin position="187"/>
        <end position="206"/>
    </location>
</feature>
<keyword evidence="1" id="KW-1133">Transmembrane helix</keyword>
<feature type="transmembrane region" description="Helical" evidence="1">
    <location>
        <begin position="135"/>
        <end position="154"/>
    </location>
</feature>
<keyword evidence="1" id="KW-0472">Membrane</keyword>
<keyword evidence="3" id="KW-1185">Reference proteome</keyword>
<keyword evidence="1" id="KW-0812">Transmembrane</keyword>
<evidence type="ECO:0000313" key="2">
    <source>
        <dbReference type="EMBL" id="MCL6271907.1"/>
    </source>
</evidence>
<organism evidence="2 3">
    <name type="scientific">Parendozoicomonas callyspongiae</name>
    <dbReference type="NCBI Taxonomy" id="2942213"/>
    <lineage>
        <taxon>Bacteria</taxon>
        <taxon>Pseudomonadati</taxon>
        <taxon>Pseudomonadota</taxon>
        <taxon>Gammaproteobacteria</taxon>
        <taxon>Oceanospirillales</taxon>
        <taxon>Endozoicomonadaceae</taxon>
        <taxon>Parendozoicomonas</taxon>
    </lineage>
</organism>
<proteinExistence type="predicted"/>
<feature type="transmembrane region" description="Helical" evidence="1">
    <location>
        <begin position="111"/>
        <end position="129"/>
    </location>
</feature>
<accession>A0ABT0PKJ5</accession>
<dbReference type="Proteomes" id="UP001203338">
    <property type="component" value="Unassembled WGS sequence"/>
</dbReference>
<evidence type="ECO:0000256" key="1">
    <source>
        <dbReference type="SAM" id="Phobius"/>
    </source>
</evidence>
<gene>
    <name evidence="2" type="ORF">M3P05_18470</name>
</gene>
<feature type="transmembrane region" description="Helical" evidence="1">
    <location>
        <begin position="30"/>
        <end position="46"/>
    </location>
</feature>
<dbReference type="RefSeq" id="WP_249701575.1">
    <property type="nucleotide sequence ID" value="NZ_JAMFLX010000036.1"/>
</dbReference>
<dbReference type="EMBL" id="JAMFLX010000036">
    <property type="protein sequence ID" value="MCL6271907.1"/>
    <property type="molecule type" value="Genomic_DNA"/>
</dbReference>
<feature type="transmembrane region" description="Helical" evidence="1">
    <location>
        <begin position="240"/>
        <end position="261"/>
    </location>
</feature>
<reference evidence="2 3" key="1">
    <citation type="submission" date="2022-05" db="EMBL/GenBank/DDBJ databases">
        <authorList>
            <person name="Park J.-S."/>
        </authorList>
    </citation>
    <scope>NUCLEOTIDE SEQUENCE [LARGE SCALE GENOMIC DNA]</scope>
    <source>
        <strain evidence="2 3">2012CJ34-2</strain>
    </source>
</reference>
<feature type="transmembrane region" description="Helical" evidence="1">
    <location>
        <begin position="6"/>
        <end position="23"/>
    </location>
</feature>
<evidence type="ECO:0000313" key="3">
    <source>
        <dbReference type="Proteomes" id="UP001203338"/>
    </source>
</evidence>
<name>A0ABT0PKJ5_9GAMM</name>
<comment type="caution">
    <text evidence="2">The sequence shown here is derived from an EMBL/GenBank/DDBJ whole genome shotgun (WGS) entry which is preliminary data.</text>
</comment>